<accession>A0ACD0WG18</accession>
<evidence type="ECO:0000313" key="1">
    <source>
        <dbReference type="EMBL" id="QFZ26504.1"/>
    </source>
</evidence>
<dbReference type="Proteomes" id="UP000326582">
    <property type="component" value="Chromosome 2"/>
</dbReference>
<organism evidence="1 2">
    <name type="scientific">Clavispora lusitaniae</name>
    <name type="common">Candida lusitaniae</name>
    <dbReference type="NCBI Taxonomy" id="36911"/>
    <lineage>
        <taxon>Eukaryota</taxon>
        <taxon>Fungi</taxon>
        <taxon>Dikarya</taxon>
        <taxon>Ascomycota</taxon>
        <taxon>Saccharomycotina</taxon>
        <taxon>Pichiomycetes</taxon>
        <taxon>Metschnikowiaceae</taxon>
        <taxon>Clavispora</taxon>
    </lineage>
</organism>
<proteinExistence type="predicted"/>
<dbReference type="EMBL" id="CP038485">
    <property type="protein sequence ID" value="QFZ26504.1"/>
    <property type="molecule type" value="Genomic_DNA"/>
</dbReference>
<keyword evidence="2" id="KW-1185">Reference proteome</keyword>
<gene>
    <name evidence="1" type="ORF">EJF14_20409</name>
</gene>
<sequence length="1064" mass="118095">MHQPFVSSVSSPKFQSQQHQEHPLVYHNMFQGSHTPLDLAYSQSMLPANLLASTPGPVLSRPSFVPAHSQNSVVPRGHSAVLVPNQYPAYNKVHSQSQQPYLTYPSSNSSLDQLHLSRTVLLKYLDPKLTLNELLSEISCGPIEYCKMFESPAPPHMEDMETVKTCYISFVSTAVAVNFHHKYGKNPYNLKALQDKLKNSRYLKISLNEPVHAASGASGHTNLSKQDYIKLKTLNYINDLNATRAVLLKFKIANTDLIPSTKEEIRTRCSKYGEIEDFRVSTNEEKHELKFLIHFTSIDTAIKIYEYHLKRIQIDRENHLDLGSEPSLMCLSVSFHRDRCDRQNSSKSRQPSTVSRLDSFSSSSSLSSSSPAMIRRKSANPLNITGSKINESNISPRGSFTATKPTDEDLPEEANEGSHPKSPTMGDPPTDVHRNTLEHSRSSEELESISSSSPSAATESLPAVYAQHYSASDPLLLYQTTPYQMAVPIQQGPQISVPSYQHAYQFNPDPFNVGNRTLYLGNLHPSTSVEEIANNVRAGGLVESFKYYKSKRICFITFVDAAVALKFYLNHQVLHQLIVHGSEVNVGWGKNHSGPLSREISLAVTAGASRNVYIGVRSAGDGEEAANTMRLPDEPTLRSAFGKFGDLEQINFYHNNDCGFMNFMNIVDAIKVVELFESENVDKINEIAGDNGEFYEHYRHFKISFGKDRCGNPPKFNYKKKINSVDFREPFGSHPTRASVGTRDEINPISEEAAMVFGISTDASHPAPALQTSSDDSENDKNGSSGQKSMPVEDSSDGSYDQKAATNGKDNPTGDENKSVDADKKVSGTEEKLDEEIKCANVTSTESVFEEVHGGTEKNDIKSNTIDEPVKDVNVDPEHEDEDEDDDDDISIIIGSDVTTSSHKTKSKRSRRKHDKIYNHKFGSADIFDYNTSLNSVSSLSSTYGYPPPYNCPPANYGTGYPQAVFYPPESPYFVQAQPSSYYSVPSQSIPVSSMYPQVTNPISAMGSKGSYLASGSQVMAQYLARSQHENYVYAANILNNDVSVDDVKEYRKHGKCNTQKSTE</sequence>
<evidence type="ECO:0000313" key="2">
    <source>
        <dbReference type="Proteomes" id="UP000326582"/>
    </source>
</evidence>
<protein>
    <submittedName>
        <fullName evidence="1">Negative regulator of differentiation protein</fullName>
    </submittedName>
</protein>
<name>A0ACD0WG18_CLALS</name>
<reference evidence="2" key="1">
    <citation type="journal article" date="2019" name="MBio">
        <title>Comparative genomics for the elucidation of multidrug resistance (MDR) in Candida lusitaniae.</title>
        <authorList>
            <person name="Kannan A."/>
            <person name="Asner S.A."/>
            <person name="Trachsel E."/>
            <person name="Kelly S."/>
            <person name="Parker J."/>
            <person name="Sanglard D."/>
        </authorList>
    </citation>
    <scope>NUCLEOTIDE SEQUENCE [LARGE SCALE GENOMIC DNA]</scope>
    <source>
        <strain evidence="2">P1</strain>
    </source>
</reference>